<keyword evidence="4" id="KW-1185">Reference proteome</keyword>
<keyword evidence="2" id="KW-0325">Glycoprotein</keyword>
<comment type="caution">
    <text evidence="3">The sequence shown here is derived from an EMBL/GenBank/DDBJ whole genome shotgun (WGS) entry which is preliminary data.</text>
</comment>
<dbReference type="AlphaFoldDB" id="A0A2P5CGB5"/>
<dbReference type="Gene3D" id="3.90.730.10">
    <property type="entry name" value="Ribonuclease T2-like"/>
    <property type="match status" value="1"/>
</dbReference>
<dbReference type="InterPro" id="IPR036430">
    <property type="entry name" value="RNase_T2-like_sf"/>
</dbReference>
<gene>
    <name evidence="3" type="ORF">TorRG33x02_285740</name>
</gene>
<organism evidence="3 4">
    <name type="scientific">Trema orientale</name>
    <name type="common">Charcoal tree</name>
    <name type="synonym">Celtis orientalis</name>
    <dbReference type="NCBI Taxonomy" id="63057"/>
    <lineage>
        <taxon>Eukaryota</taxon>
        <taxon>Viridiplantae</taxon>
        <taxon>Streptophyta</taxon>
        <taxon>Embryophyta</taxon>
        <taxon>Tracheophyta</taxon>
        <taxon>Spermatophyta</taxon>
        <taxon>Magnoliopsida</taxon>
        <taxon>eudicotyledons</taxon>
        <taxon>Gunneridae</taxon>
        <taxon>Pentapetalae</taxon>
        <taxon>rosids</taxon>
        <taxon>fabids</taxon>
        <taxon>Rosales</taxon>
        <taxon>Cannabaceae</taxon>
        <taxon>Trema</taxon>
    </lineage>
</organism>
<proteinExistence type="predicted"/>
<protein>
    <submittedName>
        <fullName evidence="3">Ribonuclease T2-like</fullName>
    </submittedName>
</protein>
<dbReference type="GO" id="GO:0003723">
    <property type="term" value="F:RNA binding"/>
    <property type="evidence" value="ECO:0007669"/>
    <property type="project" value="InterPro"/>
</dbReference>
<accession>A0A2P5CGB5</accession>
<dbReference type="InParanoid" id="A0A2P5CGB5"/>
<dbReference type="SUPFAM" id="SSF55895">
    <property type="entry name" value="Ribonuclease Rh-like"/>
    <property type="match status" value="1"/>
</dbReference>
<evidence type="ECO:0000256" key="2">
    <source>
        <dbReference type="ARBA" id="ARBA00023180"/>
    </source>
</evidence>
<dbReference type="Proteomes" id="UP000237000">
    <property type="component" value="Unassembled WGS sequence"/>
</dbReference>
<name>A0A2P5CGB5_TREOI</name>
<evidence type="ECO:0000313" key="3">
    <source>
        <dbReference type="EMBL" id="PON60090.1"/>
    </source>
</evidence>
<evidence type="ECO:0000313" key="4">
    <source>
        <dbReference type="Proteomes" id="UP000237000"/>
    </source>
</evidence>
<sequence length="70" mass="7941">MGCPSNDGFEPNGKPYLLKVVEKAIENAIVFTPKIKYSFTLQNRQLQLFEIYFCVDKAKNNLIPCKAPGF</sequence>
<evidence type="ECO:0000256" key="1">
    <source>
        <dbReference type="ARBA" id="ARBA00022729"/>
    </source>
</evidence>
<keyword evidence="1" id="KW-0732">Signal</keyword>
<dbReference type="GO" id="GO:0033897">
    <property type="term" value="F:ribonuclease T2 activity"/>
    <property type="evidence" value="ECO:0007669"/>
    <property type="project" value="InterPro"/>
</dbReference>
<reference evidence="4" key="1">
    <citation type="submission" date="2016-06" db="EMBL/GenBank/DDBJ databases">
        <title>Parallel loss of symbiosis genes in relatives of nitrogen-fixing non-legume Parasponia.</title>
        <authorList>
            <person name="Van Velzen R."/>
            <person name="Holmer R."/>
            <person name="Bu F."/>
            <person name="Rutten L."/>
            <person name="Van Zeijl A."/>
            <person name="Liu W."/>
            <person name="Santuari L."/>
            <person name="Cao Q."/>
            <person name="Sharma T."/>
            <person name="Shen D."/>
            <person name="Roswanjaya Y."/>
            <person name="Wardhani T."/>
            <person name="Kalhor M.S."/>
            <person name="Jansen J."/>
            <person name="Van den Hoogen J."/>
            <person name="Gungor B."/>
            <person name="Hartog M."/>
            <person name="Hontelez J."/>
            <person name="Verver J."/>
            <person name="Yang W.-C."/>
            <person name="Schijlen E."/>
            <person name="Repin R."/>
            <person name="Schilthuizen M."/>
            <person name="Schranz E."/>
            <person name="Heidstra R."/>
            <person name="Miyata K."/>
            <person name="Fedorova E."/>
            <person name="Kohlen W."/>
            <person name="Bisseling T."/>
            <person name="Smit S."/>
            <person name="Geurts R."/>
        </authorList>
    </citation>
    <scope>NUCLEOTIDE SEQUENCE [LARGE SCALE GENOMIC DNA]</scope>
    <source>
        <strain evidence="4">cv. RG33-2</strain>
    </source>
</reference>
<dbReference type="EMBL" id="JXTC01000368">
    <property type="protein sequence ID" value="PON60090.1"/>
    <property type="molecule type" value="Genomic_DNA"/>
</dbReference>
<dbReference type="OrthoDB" id="10344742at2759"/>